<accession>A0A0V1GVG0</accession>
<dbReference type="EMBL" id="JYDP01000170">
    <property type="protein sequence ID" value="KRZ04219.1"/>
    <property type="molecule type" value="Genomic_DNA"/>
</dbReference>
<proteinExistence type="predicted"/>
<dbReference type="EMBL" id="JYDP01000249">
    <property type="protein sequence ID" value="KRZ01978.1"/>
    <property type="molecule type" value="Genomic_DNA"/>
</dbReference>
<evidence type="ECO:0000313" key="1">
    <source>
        <dbReference type="EMBL" id="KRZ01050.1"/>
    </source>
</evidence>
<protein>
    <submittedName>
        <fullName evidence="2">Uncharacterized protein</fullName>
    </submittedName>
</protein>
<dbReference type="AlphaFoldDB" id="A0A0V1GVG0"/>
<name>A0A0V1GVG0_9BILA</name>
<evidence type="ECO:0000313" key="3">
    <source>
        <dbReference type="EMBL" id="KRZ04192.1"/>
    </source>
</evidence>
<organism evidence="2 5">
    <name type="scientific">Trichinella zimbabwensis</name>
    <dbReference type="NCBI Taxonomy" id="268475"/>
    <lineage>
        <taxon>Eukaryota</taxon>
        <taxon>Metazoa</taxon>
        <taxon>Ecdysozoa</taxon>
        <taxon>Nematoda</taxon>
        <taxon>Enoplea</taxon>
        <taxon>Dorylaimia</taxon>
        <taxon>Trichinellida</taxon>
        <taxon>Trichinellidae</taxon>
        <taxon>Trichinella</taxon>
    </lineage>
</organism>
<gene>
    <name evidence="4" type="ORF">T11_12082</name>
    <name evidence="3" type="ORF">T11_18144</name>
    <name evidence="1" type="ORF">T11_3592</name>
    <name evidence="2" type="ORF">T11_8422</name>
</gene>
<evidence type="ECO:0000313" key="4">
    <source>
        <dbReference type="EMBL" id="KRZ04219.1"/>
    </source>
</evidence>
<reference evidence="2 5" key="1">
    <citation type="submission" date="2015-01" db="EMBL/GenBank/DDBJ databases">
        <title>Evolution of Trichinella species and genotypes.</title>
        <authorList>
            <person name="Korhonen P.K."/>
            <person name="Edoardo P."/>
            <person name="Giuseppe L.R."/>
            <person name="Gasser R.B."/>
        </authorList>
    </citation>
    <scope>NUCLEOTIDE SEQUENCE [LARGE SCALE GENOMIC DNA]</scope>
    <source>
        <strain evidence="2">ISS1029</strain>
    </source>
</reference>
<dbReference type="Proteomes" id="UP000055024">
    <property type="component" value="Unassembled WGS sequence"/>
</dbReference>
<dbReference type="EMBL" id="JYDP01000170">
    <property type="protein sequence ID" value="KRZ04192.1"/>
    <property type="molecule type" value="Genomic_DNA"/>
</dbReference>
<keyword evidence="5" id="KW-1185">Reference proteome</keyword>
<evidence type="ECO:0000313" key="5">
    <source>
        <dbReference type="Proteomes" id="UP000055024"/>
    </source>
</evidence>
<sequence>MHSASKSTATTISETSINYNEHLSCDESSYYFNAAYTSVSHPGECVPLGRRMELRGEAVRVRCSKFESSFMQQFDVLFEFRHFSDFLFPSKLFLTVCSTSVFKKEVKAFTICPDSALQRSVVSLVFTSPIKLKSLGSGMM</sequence>
<evidence type="ECO:0000313" key="2">
    <source>
        <dbReference type="EMBL" id="KRZ01978.1"/>
    </source>
</evidence>
<comment type="caution">
    <text evidence="2">The sequence shown here is derived from an EMBL/GenBank/DDBJ whole genome shotgun (WGS) entry which is preliminary data.</text>
</comment>
<dbReference type="EMBL" id="JYDP01000345">
    <property type="protein sequence ID" value="KRZ01050.1"/>
    <property type="molecule type" value="Genomic_DNA"/>
</dbReference>